<dbReference type="CDD" id="cd05830">
    <property type="entry name" value="Sortase_E"/>
    <property type="match status" value="1"/>
</dbReference>
<evidence type="ECO:0000313" key="3">
    <source>
        <dbReference type="EMBL" id="PZP03288.1"/>
    </source>
</evidence>
<dbReference type="SUPFAM" id="SSF63817">
    <property type="entry name" value="Sortase"/>
    <property type="match status" value="1"/>
</dbReference>
<name>A0A2W5BCY7_9CORY</name>
<keyword evidence="1" id="KW-0378">Hydrolase</keyword>
<evidence type="ECO:0000256" key="1">
    <source>
        <dbReference type="ARBA" id="ARBA00022801"/>
    </source>
</evidence>
<sequence>MAAHKTEQVQEDTYSAEVAQLWQAQRMAPQPEEGTNHSPVNEIDRGRAFAQLRIPTIGVDYFVVEGVDLESIKYGPGHDPETNMPGEPGNMVVAAHRDGKGSPFNDLEQLHPCDAIEVEDAENIYTYRVLPFDGDVRHAVVTCTGESANALMEPPYDGLHGSEIVTPDEVSITLPVPHDSTSNASVPLLTLYTCYPANSNEKRYVVHAALADTEKKEV</sequence>
<accession>A0A2W5BCY7</accession>
<dbReference type="EMBL" id="QFNY01000014">
    <property type="protein sequence ID" value="PZP03288.1"/>
    <property type="molecule type" value="Genomic_DNA"/>
</dbReference>
<evidence type="ECO:0000313" key="4">
    <source>
        <dbReference type="Proteomes" id="UP000249451"/>
    </source>
</evidence>
<dbReference type="InterPro" id="IPR005754">
    <property type="entry name" value="Sortase"/>
</dbReference>
<organism evidence="3 4">
    <name type="scientific">Corynebacterium urealyticum</name>
    <dbReference type="NCBI Taxonomy" id="43771"/>
    <lineage>
        <taxon>Bacteria</taxon>
        <taxon>Bacillati</taxon>
        <taxon>Actinomycetota</taxon>
        <taxon>Actinomycetes</taxon>
        <taxon>Mycobacteriales</taxon>
        <taxon>Corynebacteriaceae</taxon>
        <taxon>Corynebacterium</taxon>
    </lineage>
</organism>
<dbReference type="Pfam" id="PF04203">
    <property type="entry name" value="Sortase"/>
    <property type="match status" value="1"/>
</dbReference>
<dbReference type="Proteomes" id="UP000249451">
    <property type="component" value="Unassembled WGS sequence"/>
</dbReference>
<gene>
    <name evidence="3" type="ORF">DI609_01195</name>
</gene>
<feature type="active site" description="Acyl-thioester intermediate" evidence="2">
    <location>
        <position position="194"/>
    </location>
</feature>
<dbReference type="InterPro" id="IPR042003">
    <property type="entry name" value="Sortase_E"/>
</dbReference>
<evidence type="ECO:0000256" key="2">
    <source>
        <dbReference type="PIRSR" id="PIRSR605754-1"/>
    </source>
</evidence>
<feature type="active site" description="Proton donor/acceptor" evidence="2">
    <location>
        <position position="96"/>
    </location>
</feature>
<dbReference type="AlphaFoldDB" id="A0A2W5BCY7"/>
<proteinExistence type="predicted"/>
<comment type="caution">
    <text evidence="3">The sequence shown here is derived from an EMBL/GenBank/DDBJ whole genome shotgun (WGS) entry which is preliminary data.</text>
</comment>
<dbReference type="GO" id="GO:0016787">
    <property type="term" value="F:hydrolase activity"/>
    <property type="evidence" value="ECO:0007669"/>
    <property type="project" value="UniProtKB-KW"/>
</dbReference>
<dbReference type="Gene3D" id="2.40.260.10">
    <property type="entry name" value="Sortase"/>
    <property type="match status" value="1"/>
</dbReference>
<reference evidence="3 4" key="1">
    <citation type="submission" date="2017-11" db="EMBL/GenBank/DDBJ databases">
        <title>Infants hospitalized years apart are colonized by the same room-sourced microbial strains.</title>
        <authorList>
            <person name="Brooks B."/>
            <person name="Olm M.R."/>
            <person name="Firek B.A."/>
            <person name="Baker R."/>
            <person name="Thomas B.C."/>
            <person name="Morowitz M.J."/>
            <person name="Banfield J.F."/>
        </authorList>
    </citation>
    <scope>NUCLEOTIDE SEQUENCE [LARGE SCALE GENOMIC DNA]</scope>
    <source>
        <strain evidence="3">S2_012_000_R3_87</strain>
    </source>
</reference>
<protein>
    <submittedName>
        <fullName evidence="3">Class E sortase</fullName>
    </submittedName>
</protein>
<dbReference type="InterPro" id="IPR023365">
    <property type="entry name" value="Sortase_dom-sf"/>
</dbReference>